<keyword evidence="6 7" id="KW-0961">Cell wall biogenesis/degradation</keyword>
<dbReference type="InterPro" id="IPR033134">
    <property type="entry name" value="Asp/Glu_racemase_AS_2"/>
</dbReference>
<dbReference type="NCBIfam" id="TIGR00067">
    <property type="entry name" value="glut_race"/>
    <property type="match status" value="1"/>
</dbReference>
<name>I0IQX8_LEPFC</name>
<gene>
    <name evidence="7" type="primary">murI</name>
    <name evidence="8" type="ordered locus">LFE_2002</name>
</gene>
<evidence type="ECO:0000313" key="8">
    <source>
        <dbReference type="EMBL" id="BAM07677.1"/>
    </source>
</evidence>
<feature type="active site" description="Proton donor/acceptor" evidence="7">
    <location>
        <position position="72"/>
    </location>
</feature>
<dbReference type="GO" id="GO:0008881">
    <property type="term" value="F:glutamate racemase activity"/>
    <property type="evidence" value="ECO:0007669"/>
    <property type="project" value="UniProtKB-UniRule"/>
</dbReference>
<dbReference type="FunFam" id="3.40.50.1860:FF:000001">
    <property type="entry name" value="Glutamate racemase"/>
    <property type="match status" value="1"/>
</dbReference>
<dbReference type="PATRIC" id="fig|1162668.3.peg.2374"/>
<dbReference type="eggNOG" id="COG0796">
    <property type="taxonomic scope" value="Bacteria"/>
</dbReference>
<dbReference type="AlphaFoldDB" id="I0IQX8"/>
<keyword evidence="4 7" id="KW-0573">Peptidoglycan synthesis</keyword>
<dbReference type="KEGG" id="lfc:LFE_2002"/>
<reference evidence="8 9" key="1">
    <citation type="journal article" date="2012" name="J. Bacteriol.">
        <title>Complete Genome Sequence of Leptospirillum ferrooxidans Strain C2-3, Isolated from a Fresh Volcanic Ash Deposit on the Island of Miyake, Japan.</title>
        <authorList>
            <person name="Fujimura R."/>
            <person name="Sato Y."/>
            <person name="Nishizawa T."/>
            <person name="Oshima K."/>
            <person name="Kim S.-W."/>
            <person name="Hattori M."/>
            <person name="Kamijo T."/>
            <person name="Ohta H."/>
        </authorList>
    </citation>
    <scope>NUCLEOTIDE SEQUENCE [LARGE SCALE GENOMIC DNA]</scope>
    <source>
        <strain evidence="8 9">C2-3</strain>
    </source>
</reference>
<dbReference type="InterPro" id="IPR004391">
    <property type="entry name" value="Glu_race"/>
</dbReference>
<keyword evidence="5 7" id="KW-0413">Isomerase</keyword>
<dbReference type="EC" id="5.1.1.3" evidence="2 7"/>
<dbReference type="GO" id="GO:0008360">
    <property type="term" value="P:regulation of cell shape"/>
    <property type="evidence" value="ECO:0007669"/>
    <property type="project" value="UniProtKB-KW"/>
</dbReference>
<dbReference type="SUPFAM" id="SSF53681">
    <property type="entry name" value="Aspartate/glutamate racemase"/>
    <property type="match status" value="2"/>
</dbReference>
<evidence type="ECO:0000256" key="7">
    <source>
        <dbReference type="HAMAP-Rule" id="MF_00258"/>
    </source>
</evidence>
<dbReference type="RefSeq" id="WP_014450161.1">
    <property type="nucleotide sequence ID" value="NC_017094.1"/>
</dbReference>
<dbReference type="PANTHER" id="PTHR21198:SF2">
    <property type="entry name" value="GLUTAMATE RACEMASE"/>
    <property type="match status" value="1"/>
</dbReference>
<dbReference type="InterPro" id="IPR001920">
    <property type="entry name" value="Asp/Glu_race"/>
</dbReference>
<feature type="binding site" evidence="7">
    <location>
        <begin position="187"/>
        <end position="188"/>
    </location>
    <ligand>
        <name>substrate</name>
    </ligand>
</feature>
<protein>
    <recommendedName>
        <fullName evidence="2 7">Glutamate racemase</fullName>
        <ecNumber evidence="2 7">5.1.1.3</ecNumber>
    </recommendedName>
</protein>
<comment type="catalytic activity">
    <reaction evidence="1 7">
        <text>L-glutamate = D-glutamate</text>
        <dbReference type="Rhea" id="RHEA:12813"/>
        <dbReference type="ChEBI" id="CHEBI:29985"/>
        <dbReference type="ChEBI" id="CHEBI:29986"/>
        <dbReference type="EC" id="5.1.1.3"/>
    </reaction>
</comment>
<comment type="caution">
    <text evidence="7">Lacks conserved residue(s) required for the propagation of feature annotation.</text>
</comment>
<reference evidence="9" key="2">
    <citation type="submission" date="2012-03" db="EMBL/GenBank/DDBJ databases">
        <title>The complete genome sequence of the pioneer microbe on fresh volcanic deposit, Leptospirillum ferrooxidans strain C2-3.</title>
        <authorList>
            <person name="Fujimura R."/>
            <person name="Sato Y."/>
            <person name="Nishizawa T."/>
            <person name="Nanba K."/>
            <person name="Oshima K."/>
            <person name="Hattori M."/>
            <person name="Kamijo T."/>
            <person name="Ohta H."/>
        </authorList>
    </citation>
    <scope>NUCLEOTIDE SEQUENCE [LARGE SCALE GENOMIC DNA]</scope>
    <source>
        <strain evidence="9">C2-3</strain>
    </source>
</reference>
<dbReference type="Gene3D" id="3.40.50.1860">
    <property type="match status" value="2"/>
</dbReference>
<evidence type="ECO:0000256" key="4">
    <source>
        <dbReference type="ARBA" id="ARBA00022984"/>
    </source>
</evidence>
<dbReference type="GO" id="GO:0071555">
    <property type="term" value="P:cell wall organization"/>
    <property type="evidence" value="ECO:0007669"/>
    <property type="project" value="UniProtKB-KW"/>
</dbReference>
<proteinExistence type="inferred from homology"/>
<evidence type="ECO:0000256" key="1">
    <source>
        <dbReference type="ARBA" id="ARBA00001602"/>
    </source>
</evidence>
<evidence type="ECO:0000313" key="9">
    <source>
        <dbReference type="Proteomes" id="UP000007382"/>
    </source>
</evidence>
<sequence>MSGGVAFFDSGMGGLSVLKHFLELFPGTSVTYLGDTARFPYGTKSRETIVRFAREDARFLAEMNPDLIIAACFTVSSQAFDEFSEEVNPIPTLGVLEAGARAAAGLTRSGSIGVLATEGTISSNAYPRLFSRMNPAIGVFAQPCPLFAPLVEEGWISGPVAEAVSMEYLSPYLTKWKSVDTIILGCTHYPPLLPVFQKILPDVRFVDPGYELAREILSRNLVKNHPEALPTTRFFVTDGVERFLRIGQNLLKRPMGNVTLVDPVFEKLAEHGERG</sequence>
<dbReference type="UniPathway" id="UPA00219"/>
<dbReference type="HAMAP" id="MF_00258">
    <property type="entry name" value="Glu_racemase"/>
    <property type="match status" value="1"/>
</dbReference>
<dbReference type="InterPro" id="IPR015942">
    <property type="entry name" value="Asp/Glu/hydantoin_racemase"/>
</dbReference>
<accession>I0IQX8</accession>
<feature type="active site" description="Proton donor/acceptor" evidence="7">
    <location>
        <position position="186"/>
    </location>
</feature>
<dbReference type="STRING" id="1162668.LFE_2002"/>
<dbReference type="EMBL" id="AP012342">
    <property type="protein sequence ID" value="BAM07677.1"/>
    <property type="molecule type" value="Genomic_DNA"/>
</dbReference>
<dbReference type="HOGENOM" id="CLU_052344_0_2_0"/>
<dbReference type="Pfam" id="PF01177">
    <property type="entry name" value="Asp_Glu_race"/>
    <property type="match status" value="1"/>
</dbReference>
<dbReference type="PANTHER" id="PTHR21198">
    <property type="entry name" value="GLUTAMATE RACEMASE"/>
    <property type="match status" value="1"/>
</dbReference>
<dbReference type="PROSITE" id="PS00924">
    <property type="entry name" value="ASP_GLU_RACEMASE_2"/>
    <property type="match status" value="1"/>
</dbReference>
<organism evidence="8 9">
    <name type="scientific">Leptospirillum ferrooxidans (strain C2-3)</name>
    <dbReference type="NCBI Taxonomy" id="1162668"/>
    <lineage>
        <taxon>Bacteria</taxon>
        <taxon>Pseudomonadati</taxon>
        <taxon>Nitrospirota</taxon>
        <taxon>Nitrospiria</taxon>
        <taxon>Nitrospirales</taxon>
        <taxon>Nitrospiraceae</taxon>
        <taxon>Leptospirillum</taxon>
    </lineage>
</organism>
<comment type="pathway">
    <text evidence="7">Cell wall biogenesis; peptidoglycan biosynthesis.</text>
</comment>
<comment type="function">
    <text evidence="7">Provides the (R)-glutamate required for cell wall biosynthesis.</text>
</comment>
<keyword evidence="3 7" id="KW-0133">Cell shape</keyword>
<feature type="binding site" evidence="7">
    <location>
        <begin position="41"/>
        <end position="42"/>
    </location>
    <ligand>
        <name>substrate</name>
    </ligand>
</feature>
<evidence type="ECO:0000256" key="2">
    <source>
        <dbReference type="ARBA" id="ARBA00013090"/>
    </source>
</evidence>
<keyword evidence="9" id="KW-1185">Reference proteome</keyword>
<dbReference type="Proteomes" id="UP000007382">
    <property type="component" value="Chromosome"/>
</dbReference>
<dbReference type="GO" id="GO:0009252">
    <property type="term" value="P:peptidoglycan biosynthetic process"/>
    <property type="evidence" value="ECO:0007669"/>
    <property type="project" value="UniProtKB-UniRule"/>
</dbReference>
<comment type="similarity">
    <text evidence="7">Belongs to the aspartate/glutamate racemases family.</text>
</comment>
<evidence type="ECO:0000256" key="6">
    <source>
        <dbReference type="ARBA" id="ARBA00023316"/>
    </source>
</evidence>
<evidence type="ECO:0000256" key="5">
    <source>
        <dbReference type="ARBA" id="ARBA00023235"/>
    </source>
</evidence>
<feature type="binding site" evidence="7">
    <location>
        <begin position="9"/>
        <end position="10"/>
    </location>
    <ligand>
        <name>substrate</name>
    </ligand>
</feature>
<evidence type="ECO:0000256" key="3">
    <source>
        <dbReference type="ARBA" id="ARBA00022960"/>
    </source>
</evidence>